<dbReference type="RefSeq" id="XP_010697610.1">
    <property type="nucleotide sequence ID" value="XM_010699308.1"/>
</dbReference>
<dbReference type="AlphaFoldDB" id="A0A088RLL9"/>
<evidence type="ECO:0000256" key="1">
    <source>
        <dbReference type="SAM" id="MobiDB-lite"/>
    </source>
</evidence>
<evidence type="ECO:0000313" key="2">
    <source>
        <dbReference type="EMBL" id="AIN96957.1"/>
    </source>
</evidence>
<gene>
    <name evidence="2" type="ORF">LPMP_160830</name>
</gene>
<protein>
    <submittedName>
        <fullName evidence="2">Uncharacterized protein</fullName>
    </submittedName>
</protein>
<proteinExistence type="predicted"/>
<dbReference type="VEuPathDB" id="TriTrypDB:LPMP_160830"/>
<evidence type="ECO:0000313" key="3">
    <source>
        <dbReference type="Proteomes" id="UP000063063"/>
    </source>
</evidence>
<name>A0A088RLL9_LEIPA</name>
<reference evidence="2 3" key="1">
    <citation type="journal article" date="2015" name="Sci. Rep.">
        <title>The genome of Leishmania panamensis: insights into genomics of the L. (Viannia) subgenus.</title>
        <authorList>
            <person name="Llanes A."/>
            <person name="Restrepo C.M."/>
            <person name="Vecchio G.D."/>
            <person name="Anguizola F.J."/>
            <person name="Lleonart R."/>
        </authorList>
    </citation>
    <scope>NUCLEOTIDE SEQUENCE [LARGE SCALE GENOMIC DNA]</scope>
    <source>
        <strain evidence="2 3">MHOM/PA/94/PSC-1</strain>
    </source>
</reference>
<accession>A0A088RLL9</accession>
<dbReference type="EMBL" id="CP009385">
    <property type="protein sequence ID" value="AIN96957.1"/>
    <property type="molecule type" value="Genomic_DNA"/>
</dbReference>
<organism evidence="2 3">
    <name type="scientific">Leishmania panamensis</name>
    <dbReference type="NCBI Taxonomy" id="5679"/>
    <lineage>
        <taxon>Eukaryota</taxon>
        <taxon>Discoba</taxon>
        <taxon>Euglenozoa</taxon>
        <taxon>Kinetoplastea</taxon>
        <taxon>Metakinetoplastina</taxon>
        <taxon>Trypanosomatida</taxon>
        <taxon>Trypanosomatidae</taxon>
        <taxon>Leishmaniinae</taxon>
        <taxon>Leishmania</taxon>
        <taxon>Leishmania guyanensis species complex</taxon>
    </lineage>
</organism>
<feature type="compositionally biased region" description="Polar residues" evidence="1">
    <location>
        <begin position="138"/>
        <end position="147"/>
    </location>
</feature>
<keyword evidence="3" id="KW-1185">Reference proteome</keyword>
<dbReference type="KEGG" id="lpan:LPMP_160830"/>
<feature type="region of interest" description="Disordered" evidence="1">
    <location>
        <begin position="115"/>
        <end position="147"/>
    </location>
</feature>
<dbReference type="OrthoDB" id="273385at2759"/>
<sequence>MPVIDTPFVMELHPGEELKLAQAPSTPLSSSSSVAFSHSTNALAKNQFHALVSGVAFVEEDANDSGAATAAATVFKPHHKHSVIRVTLLAHMQPQPQGSPTKHFMRTVTLASCNFSSNPSPNGDAGNVASLSRRGKTGESTLSLPSTATRVESTVQFRSPLLFHSSGSIQSLSVVAEDMVATVGSSDSRGSVKRYKGSRRFGVRLHGIQHTFLTKEQVLLLTQR</sequence>
<dbReference type="VEuPathDB" id="TriTrypDB:LPAL13_160012500"/>
<dbReference type="GeneID" id="22573661"/>
<dbReference type="Proteomes" id="UP000063063">
    <property type="component" value="Chromosome 16"/>
</dbReference>
<dbReference type="eggNOG" id="ENOG502SJJ6">
    <property type="taxonomic scope" value="Eukaryota"/>
</dbReference>